<dbReference type="GO" id="GO:0001510">
    <property type="term" value="P:RNA methylation"/>
    <property type="evidence" value="ECO:0007669"/>
    <property type="project" value="InterPro"/>
</dbReference>
<dbReference type="PRINTS" id="PR02008">
    <property type="entry name" value="RCMTFAMILY"/>
</dbReference>
<evidence type="ECO:0000256" key="2">
    <source>
        <dbReference type="ARBA" id="ARBA00022603"/>
    </source>
</evidence>
<name>A0A387B9H6_9LACT</name>
<dbReference type="PANTHER" id="PTHR22807:SF30">
    <property type="entry name" value="28S RRNA (CYTOSINE(4447)-C(5))-METHYLTRANSFERASE-RELATED"/>
    <property type="match status" value="1"/>
</dbReference>
<evidence type="ECO:0000259" key="7">
    <source>
        <dbReference type="PROSITE" id="PS51686"/>
    </source>
</evidence>
<dbReference type="RefSeq" id="WP_120771873.1">
    <property type="nucleotide sequence ID" value="NZ_CP032627.1"/>
</dbReference>
<dbReference type="Gene3D" id="3.40.50.150">
    <property type="entry name" value="Vaccinia Virus protein VP39"/>
    <property type="match status" value="1"/>
</dbReference>
<feature type="domain" description="SAM-dependent MTase RsmB/NOP-type" evidence="7">
    <location>
        <begin position="1"/>
        <end position="286"/>
    </location>
</feature>
<dbReference type="Proteomes" id="UP000269374">
    <property type="component" value="Chromosome"/>
</dbReference>
<gene>
    <name evidence="8" type="ORF">D7I46_04895</name>
</gene>
<dbReference type="InterPro" id="IPR027391">
    <property type="entry name" value="Nol1_Nop2_Fmu_2"/>
</dbReference>
<proteinExistence type="inferred from homology"/>
<organism evidence="8 9">
    <name type="scientific">Lactococcus allomyrinae</name>
    <dbReference type="NCBI Taxonomy" id="2419773"/>
    <lineage>
        <taxon>Bacteria</taxon>
        <taxon>Bacillati</taxon>
        <taxon>Bacillota</taxon>
        <taxon>Bacilli</taxon>
        <taxon>Lactobacillales</taxon>
        <taxon>Streptococcaceae</taxon>
        <taxon>Lactococcus</taxon>
    </lineage>
</organism>
<dbReference type="PROSITE" id="PS51686">
    <property type="entry name" value="SAM_MT_RSMB_NOP"/>
    <property type="match status" value="1"/>
</dbReference>
<keyword evidence="4 6" id="KW-0949">S-adenosyl-L-methionine</keyword>
<feature type="binding site" evidence="6">
    <location>
        <position position="126"/>
    </location>
    <ligand>
        <name>S-adenosyl-L-methionine</name>
        <dbReference type="ChEBI" id="CHEBI:59789"/>
    </ligand>
</feature>
<dbReference type="InterPro" id="IPR023267">
    <property type="entry name" value="RCMT"/>
</dbReference>
<feature type="binding site" evidence="6">
    <location>
        <position position="171"/>
    </location>
    <ligand>
        <name>S-adenosyl-L-methionine</name>
        <dbReference type="ChEBI" id="CHEBI:59789"/>
    </ligand>
</feature>
<dbReference type="AlphaFoldDB" id="A0A387B9H6"/>
<dbReference type="Pfam" id="PF01189">
    <property type="entry name" value="Methyltr_RsmB-F"/>
    <property type="match status" value="1"/>
</dbReference>
<dbReference type="Pfam" id="PF17126">
    <property type="entry name" value="RsmF_methylt_CI"/>
    <property type="match status" value="1"/>
</dbReference>
<dbReference type="Pfam" id="PF17125">
    <property type="entry name" value="Methyltr_RsmF_N"/>
    <property type="match status" value="1"/>
</dbReference>
<dbReference type="InterPro" id="IPR031341">
    <property type="entry name" value="Methyltr_RsmF_N"/>
</dbReference>
<dbReference type="CDD" id="cd21147">
    <property type="entry name" value="RsmF_methylt_CTD1"/>
    <property type="match status" value="1"/>
</dbReference>
<dbReference type="InterPro" id="IPR031340">
    <property type="entry name" value="RsmF_methylt_CI"/>
</dbReference>
<dbReference type="GO" id="GO:0003723">
    <property type="term" value="F:RNA binding"/>
    <property type="evidence" value="ECO:0007669"/>
    <property type="project" value="UniProtKB-UniRule"/>
</dbReference>
<comment type="caution">
    <text evidence="6">Lacks conserved residue(s) required for the propagation of feature annotation.</text>
</comment>
<evidence type="ECO:0000256" key="1">
    <source>
        <dbReference type="ARBA" id="ARBA00022490"/>
    </source>
</evidence>
<dbReference type="SUPFAM" id="SSF53335">
    <property type="entry name" value="S-adenosyl-L-methionine-dependent methyltransferases"/>
    <property type="match status" value="1"/>
</dbReference>
<comment type="similarity">
    <text evidence="6">Belongs to the class I-like SAM-binding methyltransferase superfamily. RsmB/NOP family.</text>
</comment>
<dbReference type="InterPro" id="IPR001678">
    <property type="entry name" value="MeTrfase_RsmB-F_NOP2_dom"/>
</dbReference>
<keyword evidence="3 6" id="KW-0808">Transferase</keyword>
<evidence type="ECO:0000256" key="3">
    <source>
        <dbReference type="ARBA" id="ARBA00022679"/>
    </source>
</evidence>
<evidence type="ECO:0000256" key="4">
    <source>
        <dbReference type="ARBA" id="ARBA00022691"/>
    </source>
</evidence>
<keyword evidence="5 6" id="KW-0694">RNA-binding</keyword>
<keyword evidence="1" id="KW-0963">Cytoplasm</keyword>
<evidence type="ECO:0000256" key="6">
    <source>
        <dbReference type="PROSITE-ProRule" id="PRU01023"/>
    </source>
</evidence>
<dbReference type="EMBL" id="CP032627">
    <property type="protein sequence ID" value="AYG00485.1"/>
    <property type="molecule type" value="Genomic_DNA"/>
</dbReference>
<feature type="active site" description="Nucleophile" evidence="6">
    <location>
        <position position="224"/>
    </location>
</feature>
<evidence type="ECO:0000256" key="5">
    <source>
        <dbReference type="ARBA" id="ARBA00022884"/>
    </source>
</evidence>
<evidence type="ECO:0000313" key="8">
    <source>
        <dbReference type="EMBL" id="AYG00485.1"/>
    </source>
</evidence>
<dbReference type="PANTHER" id="PTHR22807">
    <property type="entry name" value="NOP2 YEAST -RELATED NOL1/NOP2/FMU SUN DOMAIN-CONTAINING"/>
    <property type="match status" value="1"/>
</dbReference>
<keyword evidence="9" id="KW-1185">Reference proteome</keyword>
<reference evidence="8 9" key="1">
    <citation type="submission" date="2018-09" db="EMBL/GenBank/DDBJ databases">
        <title>Genome sequencing of strain 1JSPR-7.</title>
        <authorList>
            <person name="Heo J."/>
            <person name="Kim S.-J."/>
            <person name="Kwon S.-W."/>
        </authorList>
    </citation>
    <scope>NUCLEOTIDE SEQUENCE [LARGE SCALE GENOMIC DNA]</scope>
    <source>
        <strain evidence="8 9">1JSPR-7</strain>
    </source>
</reference>
<dbReference type="KEGG" id="lact:D7I46_04895"/>
<dbReference type="OrthoDB" id="9810297at2"/>
<sequence>MDLPVEFLDKYKNILGNEFEEFLKSFDREAVSGFRINPLKNLSSIESSDYEAISESSFGYYGKISGKSVEHVCGLIYSQEPAAQVVAESAGVQSGMKVLDLCAAPGGKSTHLLSFLGNEGLLVSNEISHKRSKILVENIERFGARNVVVLNESPKRLAKVFTQYFDAIILDAPCSGEGMFRKDSDAIQYWSPDYPQNCANLQREIVEEAMKMLAPGGSLIYSTCTWSEEENEDIVKWILENYPNMKLMNIPKINGQSEGIDMPEVVRCWPHHFLGEGQFVAKLNDRRDKVTDKKIKVGKSKLTNEQKKLWDEFYKKNLLTDFLSAGILQVFGDNLYFLPEGLPDLSKLKIARNGLHLGVFKKNRFEPSFALGLALRPEEVERTLEINEEQFRKYVAGETLTIGECISNGWVQLVINGNGLGFAKFVNGVVKNYFPKGLRFSY</sequence>
<dbReference type="GO" id="GO:0008173">
    <property type="term" value="F:RNA methyltransferase activity"/>
    <property type="evidence" value="ECO:0007669"/>
    <property type="project" value="InterPro"/>
</dbReference>
<protein>
    <submittedName>
        <fullName evidence="8">RNA methyltransferase</fullName>
    </submittedName>
</protein>
<dbReference type="CDD" id="cd02440">
    <property type="entry name" value="AdoMet_MTases"/>
    <property type="match status" value="1"/>
</dbReference>
<accession>A0A387B9H6</accession>
<dbReference type="Gene3D" id="2.30.130.60">
    <property type="match status" value="1"/>
</dbReference>
<dbReference type="Gene3D" id="3.30.70.1170">
    <property type="entry name" value="Sun protein, domain 3"/>
    <property type="match status" value="1"/>
</dbReference>
<dbReference type="Pfam" id="PF13636">
    <property type="entry name" value="Methyltranf_PUA"/>
    <property type="match status" value="1"/>
</dbReference>
<feature type="binding site" evidence="6">
    <location>
        <begin position="102"/>
        <end position="108"/>
    </location>
    <ligand>
        <name>S-adenosyl-L-methionine</name>
        <dbReference type="ChEBI" id="CHEBI:59789"/>
    </ligand>
</feature>
<evidence type="ECO:0000313" key="9">
    <source>
        <dbReference type="Proteomes" id="UP000269374"/>
    </source>
</evidence>
<dbReference type="InterPro" id="IPR049560">
    <property type="entry name" value="MeTrfase_RsmB-F_NOP2_cat"/>
</dbReference>
<dbReference type="InterPro" id="IPR029063">
    <property type="entry name" value="SAM-dependent_MTases_sf"/>
</dbReference>
<keyword evidence="2 6" id="KW-0489">Methyltransferase</keyword>